<dbReference type="GO" id="GO:0003677">
    <property type="term" value="F:DNA binding"/>
    <property type="evidence" value="ECO:0007669"/>
    <property type="project" value="UniProtKB-KW"/>
</dbReference>
<keyword evidence="2" id="KW-0238">DNA-binding</keyword>
<keyword evidence="1" id="KW-0805">Transcription regulation</keyword>
<dbReference type="InterPro" id="IPR001387">
    <property type="entry name" value="Cro/C1-type_HTH"/>
</dbReference>
<name>A0A1Y4MJD8_9FIRM</name>
<evidence type="ECO:0000313" key="6">
    <source>
        <dbReference type="Proteomes" id="UP000196386"/>
    </source>
</evidence>
<dbReference type="PROSITE" id="PS50943">
    <property type="entry name" value="HTH_CROC1"/>
    <property type="match status" value="1"/>
</dbReference>
<dbReference type="CDD" id="cd00093">
    <property type="entry name" value="HTH_XRE"/>
    <property type="match status" value="1"/>
</dbReference>
<dbReference type="Proteomes" id="UP000196386">
    <property type="component" value="Unassembled WGS sequence"/>
</dbReference>
<dbReference type="GeneID" id="72465625"/>
<reference evidence="6" key="1">
    <citation type="submission" date="2017-04" db="EMBL/GenBank/DDBJ databases">
        <title>Function of individual gut microbiota members based on whole genome sequencing of pure cultures obtained from chicken caecum.</title>
        <authorList>
            <person name="Medvecky M."/>
            <person name="Cejkova D."/>
            <person name="Polansky O."/>
            <person name="Karasova D."/>
            <person name="Kubasova T."/>
            <person name="Cizek A."/>
            <person name="Rychlik I."/>
        </authorList>
    </citation>
    <scope>NUCLEOTIDE SEQUENCE [LARGE SCALE GENOMIC DNA]</scope>
    <source>
        <strain evidence="6">An175</strain>
    </source>
</reference>
<gene>
    <name evidence="5" type="ORF">B5F11_20200</name>
</gene>
<evidence type="ECO:0000313" key="5">
    <source>
        <dbReference type="EMBL" id="OUP64386.1"/>
    </source>
</evidence>
<sequence>MNKRIRELRKTLDLSQKEFAEKIGLKQNAISHMEKSGSTVTEQNIKTICSQFSVNENWLRTGSGKMFLENDRKQKEFFDIFDELSPVLQDYLIKTAKDLLDTQSKMKSTDTDI</sequence>
<proteinExistence type="predicted"/>
<comment type="caution">
    <text evidence="5">The sequence shown here is derived from an EMBL/GenBank/DDBJ whole genome shotgun (WGS) entry which is preliminary data.</text>
</comment>
<evidence type="ECO:0000256" key="1">
    <source>
        <dbReference type="ARBA" id="ARBA00023015"/>
    </source>
</evidence>
<feature type="domain" description="HTH cro/C1-type" evidence="4">
    <location>
        <begin position="5"/>
        <end position="59"/>
    </location>
</feature>
<keyword evidence="3" id="KW-0804">Transcription</keyword>
<dbReference type="Pfam" id="PF01381">
    <property type="entry name" value="HTH_3"/>
    <property type="match status" value="1"/>
</dbReference>
<dbReference type="InterPro" id="IPR010982">
    <property type="entry name" value="Lambda_DNA-bd_dom_sf"/>
</dbReference>
<dbReference type="PANTHER" id="PTHR40661:SF3">
    <property type="entry name" value="FELS-1 PROPHAGE TRANSCRIPTIONAL REGULATOR"/>
    <property type="match status" value="1"/>
</dbReference>
<organism evidence="5 6">
    <name type="scientific">Anaerotruncus colihominis</name>
    <dbReference type="NCBI Taxonomy" id="169435"/>
    <lineage>
        <taxon>Bacteria</taxon>
        <taxon>Bacillati</taxon>
        <taxon>Bacillota</taxon>
        <taxon>Clostridia</taxon>
        <taxon>Eubacteriales</taxon>
        <taxon>Oscillospiraceae</taxon>
        <taxon>Anaerotruncus</taxon>
    </lineage>
</organism>
<dbReference type="PANTHER" id="PTHR40661">
    <property type="match status" value="1"/>
</dbReference>
<dbReference type="AlphaFoldDB" id="A0A1Y4MJD8"/>
<protein>
    <recommendedName>
        <fullName evidence="4">HTH cro/C1-type domain-containing protein</fullName>
    </recommendedName>
</protein>
<dbReference type="RefSeq" id="WP_024730504.1">
    <property type="nucleotide sequence ID" value="NZ_CAMMGH010000044.1"/>
</dbReference>
<evidence type="ECO:0000256" key="2">
    <source>
        <dbReference type="ARBA" id="ARBA00023125"/>
    </source>
</evidence>
<dbReference type="Gene3D" id="1.10.260.40">
    <property type="entry name" value="lambda repressor-like DNA-binding domains"/>
    <property type="match status" value="1"/>
</dbReference>
<dbReference type="EMBL" id="NFKP01000053">
    <property type="protein sequence ID" value="OUP64386.1"/>
    <property type="molecule type" value="Genomic_DNA"/>
</dbReference>
<dbReference type="SMART" id="SM00530">
    <property type="entry name" value="HTH_XRE"/>
    <property type="match status" value="1"/>
</dbReference>
<dbReference type="SUPFAM" id="SSF47413">
    <property type="entry name" value="lambda repressor-like DNA-binding domains"/>
    <property type="match status" value="1"/>
</dbReference>
<evidence type="ECO:0000259" key="4">
    <source>
        <dbReference type="PROSITE" id="PS50943"/>
    </source>
</evidence>
<evidence type="ECO:0000256" key="3">
    <source>
        <dbReference type="ARBA" id="ARBA00023163"/>
    </source>
</evidence>
<accession>A0A1Y4MJD8</accession>